<reference evidence="1" key="1">
    <citation type="submission" date="2021-02" db="EMBL/GenBank/DDBJ databases">
        <title>Psilocybe cubensis genome.</title>
        <authorList>
            <person name="Mckernan K.J."/>
            <person name="Crawford S."/>
            <person name="Trippe A."/>
            <person name="Kane L.T."/>
            <person name="Mclaughlin S."/>
        </authorList>
    </citation>
    <scope>NUCLEOTIDE SEQUENCE [LARGE SCALE GENOMIC DNA]</scope>
    <source>
        <strain evidence="1">MGC-MH-2018</strain>
    </source>
</reference>
<accession>A0A8H7XXK6</accession>
<proteinExistence type="predicted"/>
<name>A0A8H7XXK6_PSICU</name>
<gene>
    <name evidence="1" type="ORF">JR316_005224</name>
</gene>
<evidence type="ECO:0000313" key="1">
    <source>
        <dbReference type="EMBL" id="KAG5168672.1"/>
    </source>
</evidence>
<sequence>MSILTDEVASTYSTKDIPYTMKSTASLISSVTMGILILLVQQTTALPQGITYSGSNNGGFNAGNAGSTFGGGASNFGNNGGSAFNGGFNAGTSNSGSGGFNFGSGGSFTFGSGNNIGSRP</sequence>
<comment type="caution">
    <text evidence="1">The sequence shown here is derived from an EMBL/GenBank/DDBJ whole genome shotgun (WGS) entry which is preliminary data.</text>
</comment>
<protein>
    <submittedName>
        <fullName evidence="1">Uncharacterized protein</fullName>
    </submittedName>
</protein>
<dbReference type="AlphaFoldDB" id="A0A8H7XXK6"/>
<organism evidence="1">
    <name type="scientific">Psilocybe cubensis</name>
    <name type="common">Psychedelic mushroom</name>
    <name type="synonym">Stropharia cubensis</name>
    <dbReference type="NCBI Taxonomy" id="181762"/>
    <lineage>
        <taxon>Eukaryota</taxon>
        <taxon>Fungi</taxon>
        <taxon>Dikarya</taxon>
        <taxon>Basidiomycota</taxon>
        <taxon>Agaricomycotina</taxon>
        <taxon>Agaricomycetes</taxon>
        <taxon>Agaricomycetidae</taxon>
        <taxon>Agaricales</taxon>
        <taxon>Agaricineae</taxon>
        <taxon>Strophariaceae</taxon>
        <taxon>Psilocybe</taxon>
    </lineage>
</organism>
<dbReference type="EMBL" id="JAFIQS010000005">
    <property type="protein sequence ID" value="KAG5168672.1"/>
    <property type="molecule type" value="Genomic_DNA"/>
</dbReference>